<dbReference type="RefSeq" id="WP_119077626.1">
    <property type="nucleotide sequence ID" value="NZ_CP029600.1"/>
</dbReference>
<protein>
    <submittedName>
        <fullName evidence="2">Low affinity iron permease family protein</fullName>
    </submittedName>
</protein>
<evidence type="ECO:0000256" key="1">
    <source>
        <dbReference type="SAM" id="Phobius"/>
    </source>
</evidence>
<keyword evidence="1" id="KW-0812">Transmembrane</keyword>
<proteinExistence type="predicted"/>
<feature type="transmembrane region" description="Helical" evidence="1">
    <location>
        <begin position="21"/>
        <end position="42"/>
    </location>
</feature>
<keyword evidence="1" id="KW-0472">Membrane</keyword>
<organism evidence="2 3">
    <name type="scientific">Chitinophaga alhagiae</name>
    <dbReference type="NCBI Taxonomy" id="2203219"/>
    <lineage>
        <taxon>Bacteria</taxon>
        <taxon>Pseudomonadati</taxon>
        <taxon>Bacteroidota</taxon>
        <taxon>Chitinophagia</taxon>
        <taxon>Chitinophagales</taxon>
        <taxon>Chitinophagaceae</taxon>
        <taxon>Chitinophaga</taxon>
    </lineage>
</organism>
<dbReference type="Proteomes" id="UP000246099">
    <property type="component" value="Chromosome"/>
</dbReference>
<name>A0ABN5LPU1_9BACT</name>
<dbReference type="EMBL" id="CP029600">
    <property type="protein sequence ID" value="AWO01413.1"/>
    <property type="molecule type" value="Genomic_DNA"/>
</dbReference>
<sequence length="148" mass="16529">MANKIPFFERLASTVTAATGSPWAFIIAFAVIIIWAVTGPLFGFSDTWQLVINTGTTIITFLMVFIIQKTQNKDSKSIQLKLNELIAATKTASNRLIDVESLSEEELNILHKFYTKLAASTKQQLDLKHSHSIEEAMENTEGKLKARN</sequence>
<gene>
    <name evidence="2" type="ORF">DLD77_06760</name>
</gene>
<evidence type="ECO:0000313" key="3">
    <source>
        <dbReference type="Proteomes" id="UP000246099"/>
    </source>
</evidence>
<keyword evidence="1" id="KW-1133">Transmembrane helix</keyword>
<keyword evidence="3" id="KW-1185">Reference proteome</keyword>
<accession>A0ABN5LPU1</accession>
<dbReference type="InterPro" id="IPR007251">
    <property type="entry name" value="Iron_permease_Fet4"/>
</dbReference>
<reference evidence="2 3" key="1">
    <citation type="submission" date="2018-05" db="EMBL/GenBank/DDBJ databases">
        <title>Chitinophaga sp. nov., isolated from rhizosphere soil of Alhagi.</title>
        <authorList>
            <person name="Liu Y."/>
        </authorList>
    </citation>
    <scope>NUCLEOTIDE SEQUENCE [LARGE SCALE GENOMIC DNA]</scope>
    <source>
        <strain evidence="2 3">T22</strain>
    </source>
</reference>
<evidence type="ECO:0000313" key="2">
    <source>
        <dbReference type="EMBL" id="AWO01413.1"/>
    </source>
</evidence>
<feature type="transmembrane region" description="Helical" evidence="1">
    <location>
        <begin position="48"/>
        <end position="67"/>
    </location>
</feature>
<dbReference type="Pfam" id="PF04120">
    <property type="entry name" value="Iron_permease"/>
    <property type="match status" value="1"/>
</dbReference>